<feature type="transmembrane region" description="Helical" evidence="1">
    <location>
        <begin position="7"/>
        <end position="30"/>
    </location>
</feature>
<comment type="caution">
    <text evidence="2">The sequence shown here is derived from an EMBL/GenBank/DDBJ whole genome shotgun (WGS) entry which is preliminary data.</text>
</comment>
<feature type="transmembrane region" description="Helical" evidence="1">
    <location>
        <begin position="77"/>
        <end position="98"/>
    </location>
</feature>
<organism evidence="2 3">
    <name type="scientific">Parvularcula maris</name>
    <dbReference type="NCBI Taxonomy" id="2965077"/>
    <lineage>
        <taxon>Bacteria</taxon>
        <taxon>Pseudomonadati</taxon>
        <taxon>Pseudomonadota</taxon>
        <taxon>Alphaproteobacteria</taxon>
        <taxon>Parvularculales</taxon>
        <taxon>Parvularculaceae</taxon>
        <taxon>Parvularcula</taxon>
    </lineage>
</organism>
<evidence type="ECO:0000313" key="2">
    <source>
        <dbReference type="EMBL" id="MCQ8185353.1"/>
    </source>
</evidence>
<reference evidence="2" key="1">
    <citation type="submission" date="2022-07" db="EMBL/GenBank/DDBJ databases">
        <title>Parvularcula maris sp. nov., an algicidal bacterium isolated from seawater.</title>
        <authorList>
            <person name="Li F."/>
        </authorList>
    </citation>
    <scope>NUCLEOTIDE SEQUENCE</scope>
    <source>
        <strain evidence="2">BGMRC 0090</strain>
    </source>
</reference>
<proteinExistence type="predicted"/>
<dbReference type="Proteomes" id="UP001142610">
    <property type="component" value="Unassembled WGS sequence"/>
</dbReference>
<dbReference type="RefSeq" id="WP_256619223.1">
    <property type="nucleotide sequence ID" value="NZ_JANIBC010000004.1"/>
</dbReference>
<keyword evidence="1" id="KW-1133">Transmembrane helix</keyword>
<accession>A0A9X2L9E2</accession>
<protein>
    <submittedName>
        <fullName evidence="2">Uncharacterized protein</fullName>
    </submittedName>
</protein>
<keyword evidence="3" id="KW-1185">Reference proteome</keyword>
<name>A0A9X2L9E2_9PROT</name>
<feature type="transmembrane region" description="Helical" evidence="1">
    <location>
        <begin position="42"/>
        <end position="65"/>
    </location>
</feature>
<dbReference type="AlphaFoldDB" id="A0A9X2L9E2"/>
<gene>
    <name evidence="2" type="ORF">NOG11_08100</name>
</gene>
<keyword evidence="1" id="KW-0472">Membrane</keyword>
<feature type="transmembrane region" description="Helical" evidence="1">
    <location>
        <begin position="118"/>
        <end position="142"/>
    </location>
</feature>
<sequence length="149" mass="15919">MGEALRPLIGIAAASGALAIAVLSFTGAIWPYAPDDEGRAYLAFANAFAAITFFSCVLILISAVVAAAHRHRWRMQLFVALSAIVFLVGFVGTSFQLVEAMNTWFEQAPRMGPGSVTTVRLLSLCGVDAIFLGLAFGIVELVRRLRNAS</sequence>
<evidence type="ECO:0000256" key="1">
    <source>
        <dbReference type="SAM" id="Phobius"/>
    </source>
</evidence>
<dbReference type="EMBL" id="JANIBC010000004">
    <property type="protein sequence ID" value="MCQ8185353.1"/>
    <property type="molecule type" value="Genomic_DNA"/>
</dbReference>
<evidence type="ECO:0000313" key="3">
    <source>
        <dbReference type="Proteomes" id="UP001142610"/>
    </source>
</evidence>
<keyword evidence="1" id="KW-0812">Transmembrane</keyword>